<keyword evidence="3" id="KW-1185">Reference proteome</keyword>
<dbReference type="OrthoDB" id="7697989at2759"/>
<dbReference type="AlphaFoldDB" id="A0A8J2H5F9"/>
<evidence type="ECO:0000313" key="2">
    <source>
        <dbReference type="EMBL" id="CAG5073892.1"/>
    </source>
</evidence>
<name>A0A8J2H5F9_COTCN</name>
<proteinExistence type="predicted"/>
<accession>A0A8J2H5F9</accession>
<feature type="region of interest" description="Disordered" evidence="1">
    <location>
        <begin position="48"/>
        <end position="67"/>
    </location>
</feature>
<reference evidence="2" key="1">
    <citation type="submission" date="2021-04" db="EMBL/GenBank/DDBJ databases">
        <authorList>
            <person name="Chebbi M.A.C M."/>
        </authorList>
    </citation>
    <scope>NUCLEOTIDE SEQUENCE</scope>
</reference>
<evidence type="ECO:0000313" key="3">
    <source>
        <dbReference type="Proteomes" id="UP000786811"/>
    </source>
</evidence>
<protein>
    <submittedName>
        <fullName evidence="2">Uncharacterized protein</fullName>
    </submittedName>
</protein>
<dbReference type="EMBL" id="CAJNRD030001114">
    <property type="protein sequence ID" value="CAG5073892.1"/>
    <property type="molecule type" value="Genomic_DNA"/>
</dbReference>
<evidence type="ECO:0000256" key="1">
    <source>
        <dbReference type="SAM" id="MobiDB-lite"/>
    </source>
</evidence>
<dbReference type="Proteomes" id="UP000786811">
    <property type="component" value="Unassembled WGS sequence"/>
</dbReference>
<sequence>MEVLTQEWHQFSIVHDHLGAWKLSLGASVDFLTLRQLRQFLTDRARAQEQYEKSTNKTADHQKSSHSNLEIQLEAQQGFIVRPHGYYKHSCVVYDSSTASRSSKGANCSIPLRCLQG</sequence>
<gene>
    <name evidence="2" type="ORF">HICCMSTLAB_LOCUS664</name>
</gene>
<organism evidence="2 3">
    <name type="scientific">Cotesia congregata</name>
    <name type="common">Parasitoid wasp</name>
    <name type="synonym">Apanteles congregatus</name>
    <dbReference type="NCBI Taxonomy" id="51543"/>
    <lineage>
        <taxon>Eukaryota</taxon>
        <taxon>Metazoa</taxon>
        <taxon>Ecdysozoa</taxon>
        <taxon>Arthropoda</taxon>
        <taxon>Hexapoda</taxon>
        <taxon>Insecta</taxon>
        <taxon>Pterygota</taxon>
        <taxon>Neoptera</taxon>
        <taxon>Endopterygota</taxon>
        <taxon>Hymenoptera</taxon>
        <taxon>Apocrita</taxon>
        <taxon>Ichneumonoidea</taxon>
        <taxon>Braconidae</taxon>
        <taxon>Microgastrinae</taxon>
        <taxon>Cotesia</taxon>
    </lineage>
</organism>
<comment type="caution">
    <text evidence="2">The sequence shown here is derived from an EMBL/GenBank/DDBJ whole genome shotgun (WGS) entry which is preliminary data.</text>
</comment>
<feature type="compositionally biased region" description="Basic and acidic residues" evidence="1">
    <location>
        <begin position="48"/>
        <end position="63"/>
    </location>
</feature>